<comment type="caution">
    <text evidence="5">The sequence shown here is derived from an EMBL/GenBank/DDBJ whole genome shotgun (WGS) entry which is preliminary data.</text>
</comment>
<reference evidence="5 6" key="1">
    <citation type="submission" date="2023-10" db="EMBL/GenBank/DDBJ databases">
        <title>Draft genome sequence of Xylaria bambusicola isolate GMP-LS, the root and basal stem rot pathogen of sugarcane in Indonesia.</title>
        <authorList>
            <person name="Selvaraj P."/>
            <person name="Muralishankar V."/>
            <person name="Muruganantham S."/>
            <person name="Sp S."/>
            <person name="Haryani S."/>
            <person name="Lau K.J.X."/>
            <person name="Naqvi N.I."/>
        </authorList>
    </citation>
    <scope>NUCLEOTIDE SEQUENCE [LARGE SCALE GENOMIC DNA]</scope>
    <source>
        <strain evidence="5">GMP-LS</strain>
    </source>
</reference>
<keyword evidence="6" id="KW-1185">Reference proteome</keyword>
<dbReference type="SUPFAM" id="SSF51905">
    <property type="entry name" value="FAD/NAD(P)-binding domain"/>
    <property type="match status" value="1"/>
</dbReference>
<dbReference type="GO" id="GO:0050660">
    <property type="term" value="F:flavin adenine dinucleotide binding"/>
    <property type="evidence" value="ECO:0007669"/>
    <property type="project" value="InterPro"/>
</dbReference>
<dbReference type="InterPro" id="IPR053208">
    <property type="entry name" value="GMC_Oxidoreductase_CD"/>
</dbReference>
<dbReference type="PANTHER" id="PTHR47190">
    <property type="entry name" value="DEHYDROGENASE, PUTATIVE-RELATED"/>
    <property type="match status" value="1"/>
</dbReference>
<feature type="domain" description="Glucose-methanol-choline oxidoreductase N-terminal" evidence="3">
    <location>
        <begin position="100"/>
        <end position="323"/>
    </location>
</feature>
<sequence length="560" mass="59895">MCFQPCIARATIELATPASVYDYIVVGSGAGGIPLVDRLTAAGHTVLLIEKGPPSTGVWGGTMKPAWLNQTSLTRFDVPGLANEVWFNPTGVVCTDVDQMAGCVLGGGVAVNSGLWWKPHPTDWDYLWPQGWKSEDLAAPTARVFERIPGTTTPSTDGKLYLQQGYDMMTSGLAASGWKSIVPNDHPNEKNFTYGHATHMFSNGERGGPLATYLVSASKRKEFTLWMNTTAKRVVRTGGHATGVEIECSPNADGHSGVVSVTPGTGRVILSAGAFGTAKLLFRSGIGPTDQLNIVKNSKDGPTMISSDSWITLPVGYNLDDHVGTDIEVSHPSVVTYDWHGAYVKPVPSDAEAYLANRTGILTQAAPNLGPIFWEIIPGTDGVDRHLHWQARADGSTRTSMTITQYLGTGAKSRGRMVITSALNTRVAVAPYLIDAADKAAVIKGLENLQRYFAPIANLTWLRPRATQNATAYVDSIPATTAFRCSNHWVGTAKIGLDDGRKENGTAVVDTNTKVYGMDNLFVVDASIFPSMMTGNPSAMIVSASEYAADRILALKTSAS</sequence>
<dbReference type="Gene3D" id="3.30.410.10">
    <property type="entry name" value="Cholesterol Oxidase, domain 2"/>
    <property type="match status" value="1"/>
</dbReference>
<feature type="binding site" evidence="2">
    <location>
        <position position="104"/>
    </location>
    <ligand>
        <name>FAD</name>
        <dbReference type="ChEBI" id="CHEBI:57692"/>
    </ligand>
</feature>
<evidence type="ECO:0000259" key="4">
    <source>
        <dbReference type="Pfam" id="PF05199"/>
    </source>
</evidence>
<keyword evidence="2" id="KW-0285">Flavoprotein</keyword>
<accession>A0AAN7UUD6</accession>
<dbReference type="InterPro" id="IPR012132">
    <property type="entry name" value="GMC_OxRdtase"/>
</dbReference>
<name>A0AAN7UUD6_9PEZI</name>
<dbReference type="Pfam" id="PF00732">
    <property type="entry name" value="GMC_oxred_N"/>
    <property type="match status" value="1"/>
</dbReference>
<comment type="cofactor">
    <cofactor evidence="2">
        <name>FAD</name>
        <dbReference type="ChEBI" id="CHEBI:57692"/>
    </cofactor>
</comment>
<dbReference type="SUPFAM" id="SSF54373">
    <property type="entry name" value="FAD-linked reductases, C-terminal domain"/>
    <property type="match status" value="1"/>
</dbReference>
<keyword evidence="2" id="KW-0274">FAD</keyword>
<feature type="domain" description="Glucose-methanol-choline oxidoreductase C-terminal" evidence="4">
    <location>
        <begin position="412"/>
        <end position="542"/>
    </location>
</feature>
<organism evidence="5 6">
    <name type="scientific">Xylaria bambusicola</name>
    <dbReference type="NCBI Taxonomy" id="326684"/>
    <lineage>
        <taxon>Eukaryota</taxon>
        <taxon>Fungi</taxon>
        <taxon>Dikarya</taxon>
        <taxon>Ascomycota</taxon>
        <taxon>Pezizomycotina</taxon>
        <taxon>Sordariomycetes</taxon>
        <taxon>Xylariomycetidae</taxon>
        <taxon>Xylariales</taxon>
        <taxon>Xylariaceae</taxon>
        <taxon>Xylaria</taxon>
    </lineage>
</organism>
<gene>
    <name evidence="5" type="ORF">RRF57_011889</name>
</gene>
<evidence type="ECO:0008006" key="7">
    <source>
        <dbReference type="Google" id="ProtNLM"/>
    </source>
</evidence>
<evidence type="ECO:0000313" key="6">
    <source>
        <dbReference type="Proteomes" id="UP001305414"/>
    </source>
</evidence>
<evidence type="ECO:0000256" key="2">
    <source>
        <dbReference type="PIRSR" id="PIRSR000137-2"/>
    </source>
</evidence>
<evidence type="ECO:0000259" key="3">
    <source>
        <dbReference type="Pfam" id="PF00732"/>
    </source>
</evidence>
<comment type="similarity">
    <text evidence="1">Belongs to the GMC oxidoreductase family.</text>
</comment>
<dbReference type="Pfam" id="PF05199">
    <property type="entry name" value="GMC_oxred_C"/>
    <property type="match status" value="1"/>
</dbReference>
<dbReference type="PIRSF" id="PIRSF000137">
    <property type="entry name" value="Alcohol_oxidase"/>
    <property type="match status" value="1"/>
</dbReference>
<dbReference type="GO" id="GO:0016614">
    <property type="term" value="F:oxidoreductase activity, acting on CH-OH group of donors"/>
    <property type="evidence" value="ECO:0007669"/>
    <property type="project" value="InterPro"/>
</dbReference>
<protein>
    <recommendedName>
        <fullName evidence="7">Cellobiose dehydrogenase</fullName>
    </recommendedName>
</protein>
<dbReference type="Proteomes" id="UP001305414">
    <property type="component" value="Unassembled WGS sequence"/>
</dbReference>
<evidence type="ECO:0000313" key="5">
    <source>
        <dbReference type="EMBL" id="KAK5636177.1"/>
    </source>
</evidence>
<dbReference type="AlphaFoldDB" id="A0AAN7UUD6"/>
<dbReference type="InterPro" id="IPR036188">
    <property type="entry name" value="FAD/NAD-bd_sf"/>
</dbReference>
<evidence type="ECO:0000256" key="1">
    <source>
        <dbReference type="ARBA" id="ARBA00010790"/>
    </source>
</evidence>
<dbReference type="EMBL" id="JAWHQM010000063">
    <property type="protein sequence ID" value="KAK5636177.1"/>
    <property type="molecule type" value="Genomic_DNA"/>
</dbReference>
<dbReference type="InterPro" id="IPR000172">
    <property type="entry name" value="GMC_OxRdtase_N"/>
</dbReference>
<dbReference type="Gene3D" id="3.50.50.60">
    <property type="entry name" value="FAD/NAD(P)-binding domain"/>
    <property type="match status" value="1"/>
</dbReference>
<proteinExistence type="inferred from homology"/>
<dbReference type="PANTHER" id="PTHR47190:SF2">
    <property type="entry name" value="CELLOBIOSE DEHYDROGENASE (AFU_ORTHOLOGUE AFUA_2G17620)"/>
    <property type="match status" value="1"/>
</dbReference>
<dbReference type="InterPro" id="IPR007867">
    <property type="entry name" value="GMC_OxRtase_C"/>
</dbReference>